<feature type="compositionally biased region" description="Low complexity" evidence="1">
    <location>
        <begin position="201"/>
        <end position="213"/>
    </location>
</feature>
<dbReference type="AlphaFoldDB" id="A0A8A3PJR6"/>
<feature type="compositionally biased region" description="Basic and acidic residues" evidence="1">
    <location>
        <begin position="150"/>
        <end position="172"/>
    </location>
</feature>
<sequence length="268" mass="29836">MDSEGVPFPTHLPWRPRTMHLVMWLVDGLLRGEGLPQGTRLPPRTWVEIADFLNALQRYRSFDVNHTGVKVFDRKNLSRQFRAHSGKMSKEVRRRPEALSGMNDILPYGQFTLEDIADAVHQLEGKIAAQEQGNAAGKKEEYVETEEKDIEMTGKDIEKKGKDIEMKGKGIEMDEEDSETEEEDSEVAGRRDQPAQEHGASSSNTYGTGSSTNQQDQPVQGHLPTAAQAQAVGHGVPNLVDQTASLIKNAFKENGMDSMISGTKEEYL</sequence>
<keyword evidence="3" id="KW-1185">Reference proteome</keyword>
<feature type="compositionally biased region" description="Acidic residues" evidence="1">
    <location>
        <begin position="173"/>
        <end position="186"/>
    </location>
</feature>
<proteinExistence type="predicted"/>
<gene>
    <name evidence="2" type="ORF">DSL72_008068</name>
</gene>
<dbReference type="EMBL" id="CP063409">
    <property type="protein sequence ID" value="QSZ35201.1"/>
    <property type="molecule type" value="Genomic_DNA"/>
</dbReference>
<organism evidence="2 3">
    <name type="scientific">Monilinia vaccinii-corymbosi</name>
    <dbReference type="NCBI Taxonomy" id="61207"/>
    <lineage>
        <taxon>Eukaryota</taxon>
        <taxon>Fungi</taxon>
        <taxon>Dikarya</taxon>
        <taxon>Ascomycota</taxon>
        <taxon>Pezizomycotina</taxon>
        <taxon>Leotiomycetes</taxon>
        <taxon>Helotiales</taxon>
        <taxon>Sclerotiniaceae</taxon>
        <taxon>Monilinia</taxon>
    </lineage>
</organism>
<evidence type="ECO:0000313" key="2">
    <source>
        <dbReference type="EMBL" id="QSZ35201.1"/>
    </source>
</evidence>
<name>A0A8A3PJR6_9HELO</name>
<protein>
    <submittedName>
        <fullName evidence="2">Uncharacterized protein</fullName>
    </submittedName>
</protein>
<dbReference type="Proteomes" id="UP000672032">
    <property type="component" value="Chromosome 5"/>
</dbReference>
<accession>A0A8A3PJR6</accession>
<reference evidence="2" key="1">
    <citation type="submission" date="2020-10" db="EMBL/GenBank/DDBJ databases">
        <title>Genome Sequence of Monilinia vaccinii-corymbosi Sheds Light on Mummy Berry Disease Infection of Blueberry and Mating Type.</title>
        <authorList>
            <person name="Yow A.G."/>
            <person name="Zhang Y."/>
            <person name="Bansal K."/>
            <person name="Eacker S.M."/>
            <person name="Sullivan S."/>
            <person name="Liachko I."/>
            <person name="Cubeta M.A."/>
            <person name="Rollins J.A."/>
            <person name="Ashrafi H."/>
        </authorList>
    </citation>
    <scope>NUCLEOTIDE SEQUENCE</scope>
    <source>
        <strain evidence="2">RL-1</strain>
    </source>
</reference>
<evidence type="ECO:0000313" key="3">
    <source>
        <dbReference type="Proteomes" id="UP000672032"/>
    </source>
</evidence>
<evidence type="ECO:0000256" key="1">
    <source>
        <dbReference type="SAM" id="MobiDB-lite"/>
    </source>
</evidence>
<feature type="region of interest" description="Disordered" evidence="1">
    <location>
        <begin position="131"/>
        <end position="230"/>
    </location>
</feature>